<dbReference type="OrthoDB" id="5600252at2759"/>
<keyword evidence="1 4" id="KW-0378">Hydrolase</keyword>
<dbReference type="EC" id="3.6.4.13" evidence="4"/>
<dbReference type="GO" id="GO:0003724">
    <property type="term" value="F:RNA helicase activity"/>
    <property type="evidence" value="ECO:0007669"/>
    <property type="project" value="UniProtKB-EC"/>
</dbReference>
<dbReference type="AlphaFoldDB" id="A0A9W8GSB6"/>
<evidence type="ECO:0000259" key="3">
    <source>
        <dbReference type="Pfam" id="PF26026"/>
    </source>
</evidence>
<sequence>MPQQKFTEVIGGTVSRDHEAREVSFYAPDLMSLPRGGPLWQSHDYRMDRRVFIHPQSTLFSATKYQATPFIVYFAQSSSQNQNQASPRTYLRDVTVPGLYALLMFGPAPLIVDHENKVLCIGASGALAVRAWPRIAVLVNQLRILLDELLRRKLEAPESVSLADHPVVQTVLRLLETDGQ</sequence>
<evidence type="ECO:0000313" key="4">
    <source>
        <dbReference type="EMBL" id="KAJ2746841.1"/>
    </source>
</evidence>
<evidence type="ECO:0000256" key="2">
    <source>
        <dbReference type="ARBA" id="ARBA00022806"/>
    </source>
</evidence>
<dbReference type="EMBL" id="JANBUH010001327">
    <property type="protein sequence ID" value="KAJ2746841.1"/>
    <property type="molecule type" value="Genomic_DNA"/>
</dbReference>
<evidence type="ECO:0000256" key="1">
    <source>
        <dbReference type="ARBA" id="ARBA00022801"/>
    </source>
</evidence>
<comment type="caution">
    <text evidence="4">The sequence shown here is derived from an EMBL/GenBank/DDBJ whole genome shotgun (WGS) entry which is preliminary data.</text>
</comment>
<dbReference type="GO" id="GO:0016787">
    <property type="term" value="F:hydrolase activity"/>
    <property type="evidence" value="ECO:0007669"/>
    <property type="project" value="UniProtKB-KW"/>
</dbReference>
<keyword evidence="2 4" id="KW-0347">Helicase</keyword>
<accession>A0A9W8GSB6</accession>
<keyword evidence="2 4" id="KW-0067">ATP-binding</keyword>
<evidence type="ECO:0000313" key="5">
    <source>
        <dbReference type="Proteomes" id="UP001140011"/>
    </source>
</evidence>
<proteinExistence type="predicted"/>
<dbReference type="Pfam" id="PF26026">
    <property type="entry name" value="RNA_hel_CTD"/>
    <property type="match status" value="1"/>
</dbReference>
<protein>
    <submittedName>
        <fullName evidence="4">Helicase</fullName>
        <ecNumber evidence="4">3.6.4.13</ecNumber>
    </submittedName>
</protein>
<feature type="domain" description="RNA helicase C-terminal" evidence="3">
    <location>
        <begin position="127"/>
        <end position="177"/>
    </location>
</feature>
<dbReference type="InterPro" id="IPR059023">
    <property type="entry name" value="RNA_hel_CTD"/>
</dbReference>
<keyword evidence="5" id="KW-1185">Reference proteome</keyword>
<dbReference type="Proteomes" id="UP001140011">
    <property type="component" value="Unassembled WGS sequence"/>
</dbReference>
<gene>
    <name evidence="4" type="primary">ucp12_2</name>
    <name evidence="4" type="ORF">GGI19_006384</name>
</gene>
<keyword evidence="2 4" id="KW-0547">Nucleotide-binding</keyword>
<name>A0A9W8GSB6_9FUNG</name>
<reference evidence="4" key="1">
    <citation type="submission" date="2022-07" db="EMBL/GenBank/DDBJ databases">
        <title>Phylogenomic reconstructions and comparative analyses of Kickxellomycotina fungi.</title>
        <authorList>
            <person name="Reynolds N.K."/>
            <person name="Stajich J.E."/>
            <person name="Barry K."/>
            <person name="Grigoriev I.V."/>
            <person name="Crous P."/>
            <person name="Smith M.E."/>
        </authorList>
    </citation>
    <scope>NUCLEOTIDE SEQUENCE</scope>
    <source>
        <strain evidence="4">BCRC 34297</strain>
    </source>
</reference>
<organism evidence="4 5">
    <name type="scientific">Coemansia pectinata</name>
    <dbReference type="NCBI Taxonomy" id="1052879"/>
    <lineage>
        <taxon>Eukaryota</taxon>
        <taxon>Fungi</taxon>
        <taxon>Fungi incertae sedis</taxon>
        <taxon>Zoopagomycota</taxon>
        <taxon>Kickxellomycotina</taxon>
        <taxon>Kickxellomycetes</taxon>
        <taxon>Kickxellales</taxon>
        <taxon>Kickxellaceae</taxon>
        <taxon>Coemansia</taxon>
    </lineage>
</organism>